<dbReference type="Proteomes" id="UP000001072">
    <property type="component" value="Unassembled WGS sequence"/>
</dbReference>
<organism evidence="2">
    <name type="scientific">Melampsora larici-populina (strain 98AG31 / pathotype 3-4-7)</name>
    <name type="common">Poplar leaf rust fungus</name>
    <dbReference type="NCBI Taxonomy" id="747676"/>
    <lineage>
        <taxon>Eukaryota</taxon>
        <taxon>Fungi</taxon>
        <taxon>Dikarya</taxon>
        <taxon>Basidiomycota</taxon>
        <taxon>Pucciniomycotina</taxon>
        <taxon>Pucciniomycetes</taxon>
        <taxon>Pucciniales</taxon>
        <taxon>Melampsoraceae</taxon>
        <taxon>Melampsora</taxon>
    </lineage>
</organism>
<evidence type="ECO:0000313" key="1">
    <source>
        <dbReference type="EMBL" id="EGG02675.1"/>
    </source>
</evidence>
<gene>
    <name evidence="1" type="ORF">MELLADRAFT_78756</name>
</gene>
<dbReference type="KEGG" id="mlr:MELLADRAFT_78756"/>
<dbReference type="RefSeq" id="XP_007414077.1">
    <property type="nucleotide sequence ID" value="XM_007414015.1"/>
</dbReference>
<dbReference type="InParanoid" id="F4RY98"/>
<reference evidence="2" key="1">
    <citation type="journal article" date="2011" name="Proc. Natl. Acad. Sci. U.S.A.">
        <title>Obligate biotrophy features unraveled by the genomic analysis of rust fungi.</title>
        <authorList>
            <person name="Duplessis S."/>
            <person name="Cuomo C.A."/>
            <person name="Lin Y.-C."/>
            <person name="Aerts A."/>
            <person name="Tisserant E."/>
            <person name="Veneault-Fourrey C."/>
            <person name="Joly D.L."/>
            <person name="Hacquard S."/>
            <person name="Amselem J."/>
            <person name="Cantarel B.L."/>
            <person name="Chiu R."/>
            <person name="Coutinho P.M."/>
            <person name="Feau N."/>
            <person name="Field M."/>
            <person name="Frey P."/>
            <person name="Gelhaye E."/>
            <person name="Goldberg J."/>
            <person name="Grabherr M.G."/>
            <person name="Kodira C.D."/>
            <person name="Kohler A."/>
            <person name="Kuees U."/>
            <person name="Lindquist E.A."/>
            <person name="Lucas S.M."/>
            <person name="Mago R."/>
            <person name="Mauceli E."/>
            <person name="Morin E."/>
            <person name="Murat C."/>
            <person name="Pangilinan J.L."/>
            <person name="Park R."/>
            <person name="Pearson M."/>
            <person name="Quesneville H."/>
            <person name="Rouhier N."/>
            <person name="Sakthikumar S."/>
            <person name="Salamov A.A."/>
            <person name="Schmutz J."/>
            <person name="Selles B."/>
            <person name="Shapiro H."/>
            <person name="Tanguay P."/>
            <person name="Tuskan G.A."/>
            <person name="Henrissat B."/>
            <person name="Van de Peer Y."/>
            <person name="Rouze P."/>
            <person name="Ellis J.G."/>
            <person name="Dodds P.N."/>
            <person name="Schein J.E."/>
            <person name="Zhong S."/>
            <person name="Hamelin R.C."/>
            <person name="Grigoriev I.V."/>
            <person name="Szabo L.J."/>
            <person name="Martin F."/>
        </authorList>
    </citation>
    <scope>NUCLEOTIDE SEQUENCE [LARGE SCALE GENOMIC DNA]</scope>
    <source>
        <strain evidence="2">98AG31 / pathotype 3-4-7</strain>
    </source>
</reference>
<sequence>MSPEQKEALRVTGTQDIVEAITGMTTRDASTMTDDASAGGTSELSAPVTQDQFNQWQEWMLREEACKSVMENRMASTTLEDVKPDIGGFVSPGGEGLTPGKPFIISDGPEVVEKDPTKAQKAMMTAGLEKFDGSVSSDFSIWAAKFERAATLRFVDRSLFHRLALLLFSNNALTQLEAAMASPNRPHSWERAQLKALKQRPNENVSKFYDRWCLFEQDAKVVGLSFEHTTDFVERLQPGVRNYIQEKIGEAMAQSKTYDFAEVALMAIHHL</sequence>
<dbReference type="AlphaFoldDB" id="F4RY98"/>
<evidence type="ECO:0000313" key="2">
    <source>
        <dbReference type="Proteomes" id="UP000001072"/>
    </source>
</evidence>
<dbReference type="EMBL" id="GL883129">
    <property type="protein sequence ID" value="EGG02675.1"/>
    <property type="molecule type" value="Genomic_DNA"/>
</dbReference>
<protein>
    <submittedName>
        <fullName evidence="1">Uncharacterized protein</fullName>
    </submittedName>
</protein>
<name>F4RY98_MELLP</name>
<accession>F4RY98</accession>
<dbReference type="STRING" id="747676.F4RY98"/>
<dbReference type="GeneID" id="18933163"/>
<dbReference type="HOGENOM" id="CLU_1027046_0_0_1"/>
<dbReference type="VEuPathDB" id="FungiDB:MELLADRAFT_78756"/>
<proteinExistence type="predicted"/>
<keyword evidence="2" id="KW-1185">Reference proteome</keyword>